<keyword evidence="1" id="KW-0812">Transmembrane</keyword>
<dbReference type="AlphaFoldDB" id="F0ZG21"/>
<keyword evidence="1" id="KW-1133">Transmembrane helix</keyword>
<sequence>MPASQITSNISVIELREIDIMGQVIKIHVFNQWNFSINSNTSELIYDTIIVNNNYETLVQVKLKWFDQQQEVSFANEKYRIDPATMKFSMKMSEYRFDNRFNTLELILFSSIMSVRNQSLTCSRAQFGNTTDNCNFMKLQVDNHSLYGKFIRKSIVDNHILEVINSGINTTTSENTTQSFVSIKLPHYLDYLEIDPTFSILLDYNIQYSDSDQHCYISDQTVTRSVALIVSLVIGLFSLTVLIVVFFVTMVNTSPACINVKILYLHIKFTILYFKVKK</sequence>
<protein>
    <recommendedName>
        <fullName evidence="2">ComC supersandwich domain-containing protein</fullName>
    </recommendedName>
</protein>
<accession>F0ZG21</accession>
<dbReference type="KEGG" id="dpp:DICPUDRAFT_30800"/>
<evidence type="ECO:0000313" key="4">
    <source>
        <dbReference type="Proteomes" id="UP000001064"/>
    </source>
</evidence>
<keyword evidence="4" id="KW-1185">Reference proteome</keyword>
<name>F0ZG21_DICPU</name>
<evidence type="ECO:0000313" key="3">
    <source>
        <dbReference type="EMBL" id="EGC37080.1"/>
    </source>
</evidence>
<organism evidence="3 4">
    <name type="scientific">Dictyostelium purpureum</name>
    <name type="common">Slime mold</name>
    <dbReference type="NCBI Taxonomy" id="5786"/>
    <lineage>
        <taxon>Eukaryota</taxon>
        <taxon>Amoebozoa</taxon>
        <taxon>Evosea</taxon>
        <taxon>Eumycetozoa</taxon>
        <taxon>Dictyostelia</taxon>
        <taxon>Dictyosteliales</taxon>
        <taxon>Dictyosteliaceae</taxon>
        <taxon>Dictyostelium</taxon>
    </lineage>
</organism>
<evidence type="ECO:0000256" key="1">
    <source>
        <dbReference type="SAM" id="Phobius"/>
    </source>
</evidence>
<dbReference type="InterPro" id="IPR054484">
    <property type="entry name" value="ComC_SSD"/>
</dbReference>
<gene>
    <name evidence="3" type="ORF">DICPUDRAFT_30800</name>
</gene>
<dbReference type="PANTHER" id="PTHR31378:SF17">
    <property type="match status" value="1"/>
</dbReference>
<reference evidence="4" key="1">
    <citation type="journal article" date="2011" name="Genome Biol.">
        <title>Comparative genomics of the social amoebae Dictyostelium discoideum and Dictyostelium purpureum.</title>
        <authorList>
            <consortium name="US DOE Joint Genome Institute (JGI-PGF)"/>
            <person name="Sucgang R."/>
            <person name="Kuo A."/>
            <person name="Tian X."/>
            <person name="Salerno W."/>
            <person name="Parikh A."/>
            <person name="Feasley C.L."/>
            <person name="Dalin E."/>
            <person name="Tu H."/>
            <person name="Huang E."/>
            <person name="Barry K."/>
            <person name="Lindquist E."/>
            <person name="Shapiro H."/>
            <person name="Bruce D."/>
            <person name="Schmutz J."/>
            <person name="Salamov A."/>
            <person name="Fey P."/>
            <person name="Gaudet P."/>
            <person name="Anjard C."/>
            <person name="Babu M.M."/>
            <person name="Basu S."/>
            <person name="Bushmanova Y."/>
            <person name="van der Wel H."/>
            <person name="Katoh-Kurasawa M."/>
            <person name="Dinh C."/>
            <person name="Coutinho P.M."/>
            <person name="Saito T."/>
            <person name="Elias M."/>
            <person name="Schaap P."/>
            <person name="Kay R.R."/>
            <person name="Henrissat B."/>
            <person name="Eichinger L."/>
            <person name="Rivero F."/>
            <person name="Putnam N.H."/>
            <person name="West C.M."/>
            <person name="Loomis W.F."/>
            <person name="Chisholm R.L."/>
            <person name="Shaulsky G."/>
            <person name="Strassmann J.E."/>
            <person name="Queller D.C."/>
            <person name="Kuspa A."/>
            <person name="Grigoriev I.V."/>
        </authorList>
    </citation>
    <scope>NUCLEOTIDE SEQUENCE [LARGE SCALE GENOMIC DNA]</scope>
    <source>
        <strain evidence="4">QSDP1</strain>
    </source>
</reference>
<dbReference type="PANTHER" id="PTHR31378">
    <property type="entry name" value="EGF-LIKE DOMAIN-CONTAINING PROTEIN-RELATED-RELATED"/>
    <property type="match status" value="1"/>
</dbReference>
<dbReference type="Pfam" id="PF22933">
    <property type="entry name" value="ComC_SSD"/>
    <property type="match status" value="1"/>
</dbReference>
<dbReference type="EMBL" id="GL871008">
    <property type="protein sequence ID" value="EGC37080.1"/>
    <property type="molecule type" value="Genomic_DNA"/>
</dbReference>
<dbReference type="InParanoid" id="F0ZG21"/>
<proteinExistence type="predicted"/>
<feature type="transmembrane region" description="Helical" evidence="1">
    <location>
        <begin position="226"/>
        <end position="247"/>
    </location>
</feature>
<dbReference type="Proteomes" id="UP000001064">
    <property type="component" value="Unassembled WGS sequence"/>
</dbReference>
<dbReference type="RefSeq" id="XP_003286361.1">
    <property type="nucleotide sequence ID" value="XM_003286313.1"/>
</dbReference>
<feature type="domain" description="ComC supersandwich" evidence="2">
    <location>
        <begin position="5"/>
        <end position="201"/>
    </location>
</feature>
<dbReference type="eggNOG" id="ENOG502SC7H">
    <property type="taxonomic scope" value="Eukaryota"/>
</dbReference>
<evidence type="ECO:0000259" key="2">
    <source>
        <dbReference type="Pfam" id="PF22933"/>
    </source>
</evidence>
<keyword evidence="1" id="KW-0472">Membrane</keyword>
<dbReference type="GeneID" id="10503755"/>
<dbReference type="OrthoDB" id="19767at2759"/>
<dbReference type="VEuPathDB" id="AmoebaDB:DICPUDRAFT_30800"/>